<dbReference type="Pfam" id="PF03798">
    <property type="entry name" value="TRAM_LAG1_CLN8"/>
    <property type="match status" value="1"/>
</dbReference>
<feature type="transmembrane region" description="Helical" evidence="6">
    <location>
        <begin position="256"/>
        <end position="278"/>
    </location>
</feature>
<accession>K8ENV2</accession>
<dbReference type="EMBL" id="FO082278">
    <property type="protein sequence ID" value="CCO14120.1"/>
    <property type="molecule type" value="Genomic_DNA"/>
</dbReference>
<evidence type="ECO:0000256" key="5">
    <source>
        <dbReference type="PROSITE-ProRule" id="PRU00205"/>
    </source>
</evidence>
<evidence type="ECO:0000256" key="3">
    <source>
        <dbReference type="ARBA" id="ARBA00022989"/>
    </source>
</evidence>
<dbReference type="GO" id="GO:0055088">
    <property type="term" value="P:lipid homeostasis"/>
    <property type="evidence" value="ECO:0007669"/>
    <property type="project" value="TreeGrafter"/>
</dbReference>
<evidence type="ECO:0000256" key="4">
    <source>
        <dbReference type="ARBA" id="ARBA00023136"/>
    </source>
</evidence>
<dbReference type="InterPro" id="IPR006634">
    <property type="entry name" value="TLC-dom"/>
</dbReference>
<evidence type="ECO:0000256" key="1">
    <source>
        <dbReference type="ARBA" id="ARBA00004141"/>
    </source>
</evidence>
<feature type="domain" description="TLC" evidence="7">
    <location>
        <begin position="57"/>
        <end position="289"/>
    </location>
</feature>
<dbReference type="RefSeq" id="XP_007515241.1">
    <property type="nucleotide sequence ID" value="XM_007515179.1"/>
</dbReference>
<dbReference type="InterPro" id="IPR050846">
    <property type="entry name" value="TLCD"/>
</dbReference>
<dbReference type="AlphaFoldDB" id="K8ENV2"/>
<dbReference type="PROSITE" id="PS50922">
    <property type="entry name" value="TLC"/>
    <property type="match status" value="1"/>
</dbReference>
<keyword evidence="9" id="KW-1185">Reference proteome</keyword>
<dbReference type="GO" id="GO:0016020">
    <property type="term" value="C:membrane"/>
    <property type="evidence" value="ECO:0007669"/>
    <property type="project" value="UniProtKB-SubCell"/>
</dbReference>
<dbReference type="PANTHER" id="PTHR13439">
    <property type="entry name" value="CT120 PROTEIN"/>
    <property type="match status" value="1"/>
</dbReference>
<dbReference type="Proteomes" id="UP000198341">
    <property type="component" value="Chromosome 1"/>
</dbReference>
<organism evidence="8 9">
    <name type="scientific">Bathycoccus prasinos</name>
    <dbReference type="NCBI Taxonomy" id="41875"/>
    <lineage>
        <taxon>Eukaryota</taxon>
        <taxon>Viridiplantae</taxon>
        <taxon>Chlorophyta</taxon>
        <taxon>Mamiellophyceae</taxon>
        <taxon>Mamiellales</taxon>
        <taxon>Bathycoccaceae</taxon>
        <taxon>Bathycoccus</taxon>
    </lineage>
</organism>
<dbReference type="GeneID" id="19018252"/>
<name>K8ENV2_9CHLO</name>
<feature type="transmembrane region" description="Helical" evidence="6">
    <location>
        <begin position="222"/>
        <end position="244"/>
    </location>
</feature>
<dbReference type="KEGG" id="bpg:Bathy01g05170"/>
<sequence length="304" mass="34966">MATDLSDEITSSNSFFSQPFMVEIIKLLAGVIFWEIQFVLSKFFLNVLPDNSEKEKLFKRTAPSYCVSTVHATFLTWGGVKIICALYNAPQNEQVILYESTDGSFVAFCEFISVAFLSYMIQDFFHVVHLFPELGGIDMVVHHVLFFVAGFSAYIYGGYPLMLGYLTICEASTPFLNMRWFIKSCKEMEYTLPIVDYIAQKVGMKYRGLPAGNRLEYHISSVFSYVFIFVRVIMFGHGILLLLPRFGKGEDKIIPSFVRGILLVLIFGGFLLNLVWVVKMRGMLKYYRSKWFDKPEDNQQNRID</sequence>
<evidence type="ECO:0000313" key="9">
    <source>
        <dbReference type="Proteomes" id="UP000198341"/>
    </source>
</evidence>
<feature type="transmembrane region" description="Helical" evidence="6">
    <location>
        <begin position="104"/>
        <end position="122"/>
    </location>
</feature>
<protein>
    <recommendedName>
        <fullName evidence="7">TLC domain-containing protein</fullName>
    </recommendedName>
</protein>
<keyword evidence="2 5" id="KW-0812">Transmembrane</keyword>
<proteinExistence type="predicted"/>
<keyword evidence="3 6" id="KW-1133">Transmembrane helix</keyword>
<evidence type="ECO:0000313" key="8">
    <source>
        <dbReference type="EMBL" id="CCO14120.1"/>
    </source>
</evidence>
<comment type="subcellular location">
    <subcellularLocation>
        <location evidence="1">Membrane</location>
        <topology evidence="1">Multi-pass membrane protein</topology>
    </subcellularLocation>
</comment>
<evidence type="ECO:0000259" key="7">
    <source>
        <dbReference type="PROSITE" id="PS50922"/>
    </source>
</evidence>
<dbReference type="PANTHER" id="PTHR13439:SF0">
    <property type="entry name" value="TOPOISOMERASE I DAMAGE AFFECTED PROTEIN 4"/>
    <property type="match status" value="1"/>
</dbReference>
<evidence type="ECO:0000256" key="6">
    <source>
        <dbReference type="SAM" id="Phobius"/>
    </source>
</evidence>
<gene>
    <name evidence="8" type="ORF">Bathy01g05170</name>
</gene>
<evidence type="ECO:0000256" key="2">
    <source>
        <dbReference type="ARBA" id="ARBA00022692"/>
    </source>
</evidence>
<keyword evidence="4 5" id="KW-0472">Membrane</keyword>
<dbReference type="OrthoDB" id="10266980at2759"/>
<dbReference type="GO" id="GO:0005783">
    <property type="term" value="C:endoplasmic reticulum"/>
    <property type="evidence" value="ECO:0007669"/>
    <property type="project" value="TreeGrafter"/>
</dbReference>
<dbReference type="SMART" id="SM00724">
    <property type="entry name" value="TLC"/>
    <property type="match status" value="1"/>
</dbReference>
<reference evidence="8 9" key="1">
    <citation type="submission" date="2011-10" db="EMBL/GenBank/DDBJ databases">
        <authorList>
            <person name="Genoscope - CEA"/>
        </authorList>
    </citation>
    <scope>NUCLEOTIDE SEQUENCE [LARGE SCALE GENOMIC DNA]</scope>
    <source>
        <strain evidence="8 9">RCC 1105</strain>
    </source>
</reference>